<dbReference type="GO" id="GO:0005829">
    <property type="term" value="C:cytosol"/>
    <property type="evidence" value="ECO:0007669"/>
    <property type="project" value="TreeGrafter"/>
</dbReference>
<evidence type="ECO:0000313" key="2">
    <source>
        <dbReference type="EMBL" id="CAA6808200.1"/>
    </source>
</evidence>
<reference evidence="2" key="1">
    <citation type="submission" date="2020-01" db="EMBL/GenBank/DDBJ databases">
        <authorList>
            <person name="Meier V. D."/>
            <person name="Meier V D."/>
        </authorList>
    </citation>
    <scope>NUCLEOTIDE SEQUENCE</scope>
    <source>
        <strain evidence="2">HLG_WM_MAG_09</strain>
    </source>
</reference>
<dbReference type="EMBL" id="CACVAT010000118">
    <property type="protein sequence ID" value="CAA6808200.1"/>
    <property type="molecule type" value="Genomic_DNA"/>
</dbReference>
<name>A0A6S6SRD6_9GAMM</name>
<dbReference type="PANTHER" id="PTHR37486:SF1">
    <property type="entry name" value="STRINGENT STARVATION PROTEIN B"/>
    <property type="match status" value="1"/>
</dbReference>
<dbReference type="SUPFAM" id="SSF101738">
    <property type="entry name" value="SspB-like"/>
    <property type="match status" value="1"/>
</dbReference>
<gene>
    <name evidence="2" type="ORF">HELGO_WM31824</name>
</gene>
<dbReference type="Gene3D" id="2.30.30.220">
    <property type="entry name" value="SspB-like"/>
    <property type="match status" value="1"/>
</dbReference>
<dbReference type="GO" id="GO:0005840">
    <property type="term" value="C:ribosome"/>
    <property type="evidence" value="ECO:0007669"/>
    <property type="project" value="TreeGrafter"/>
</dbReference>
<dbReference type="InterPro" id="IPR007481">
    <property type="entry name" value="SspB"/>
</dbReference>
<dbReference type="NCBIfam" id="NF008769">
    <property type="entry name" value="PRK11798.2-5"/>
    <property type="match status" value="1"/>
</dbReference>
<organism evidence="2">
    <name type="scientific">uncultured Thiotrichaceae bacterium</name>
    <dbReference type="NCBI Taxonomy" id="298394"/>
    <lineage>
        <taxon>Bacteria</taxon>
        <taxon>Pseudomonadati</taxon>
        <taxon>Pseudomonadota</taxon>
        <taxon>Gammaproteobacteria</taxon>
        <taxon>Thiotrichales</taxon>
        <taxon>Thiotrichaceae</taxon>
        <taxon>environmental samples</taxon>
    </lineage>
</organism>
<sequence length="172" mass="18986">MSDTSPKRPYLLRAFYDWIVDNNMTPHIQVNAEVEDVNVPKQHVNNGKITLNISPTAIEEFMVDNVALSFSARFGGVSFYIYCPMQSIEAIYSREEPAEGISFSADEYDGAESAPPALQSVDLKAVSSPKLSTVGDASESHDQEAPAEVDLNEDTPDDEPPPRKRPSLRVIK</sequence>
<protein>
    <submittedName>
        <fullName evidence="2">Stringent starvation protein B</fullName>
    </submittedName>
</protein>
<dbReference type="PIRSF" id="PIRSF005276">
    <property type="entry name" value="SspB"/>
    <property type="match status" value="1"/>
</dbReference>
<dbReference type="Pfam" id="PF04386">
    <property type="entry name" value="SspB"/>
    <property type="match status" value="1"/>
</dbReference>
<dbReference type="GO" id="GO:0045732">
    <property type="term" value="P:positive regulation of protein catabolic process"/>
    <property type="evidence" value="ECO:0007669"/>
    <property type="project" value="TreeGrafter"/>
</dbReference>
<evidence type="ECO:0000256" key="1">
    <source>
        <dbReference type="SAM" id="MobiDB-lite"/>
    </source>
</evidence>
<dbReference type="AlphaFoldDB" id="A0A6S6SRD6"/>
<accession>A0A6S6SRD6</accession>
<feature type="region of interest" description="Disordered" evidence="1">
    <location>
        <begin position="129"/>
        <end position="172"/>
    </location>
</feature>
<feature type="compositionally biased region" description="Acidic residues" evidence="1">
    <location>
        <begin position="145"/>
        <end position="159"/>
    </location>
</feature>
<proteinExistence type="predicted"/>
<dbReference type="PANTHER" id="PTHR37486">
    <property type="entry name" value="STRINGENT STARVATION PROTEIN B"/>
    <property type="match status" value="1"/>
</dbReference>
<feature type="region of interest" description="Disordered" evidence="1">
    <location>
        <begin position="103"/>
        <end position="122"/>
    </location>
</feature>
<dbReference type="InterPro" id="IPR036760">
    <property type="entry name" value="SspB-like_sf"/>
</dbReference>
<feature type="compositionally biased region" description="Basic residues" evidence="1">
    <location>
        <begin position="163"/>
        <end position="172"/>
    </location>
</feature>